<dbReference type="EMBL" id="LT629692">
    <property type="protein sequence ID" value="SDG39662.1"/>
    <property type="molecule type" value="Genomic_DNA"/>
</dbReference>
<dbReference type="STRING" id="370764.SAMN04489810_0183"/>
<sequence length="65" mass="7586">MYVSEGTFVHLQQAADEQLNRELEYRRIAQEREPETAEAHGHGLRNVIERLRHTEQPAAPRLLHS</sequence>
<dbReference type="OrthoDB" id="9897379at2"/>
<protein>
    <submittedName>
        <fullName evidence="1">Uncharacterized protein</fullName>
    </submittedName>
</protein>
<evidence type="ECO:0000313" key="1">
    <source>
        <dbReference type="EMBL" id="SDG39662.1"/>
    </source>
</evidence>
<reference evidence="1 2" key="1">
    <citation type="submission" date="2016-10" db="EMBL/GenBank/DDBJ databases">
        <authorList>
            <person name="de Groot N.N."/>
        </authorList>
    </citation>
    <scope>NUCLEOTIDE SEQUENCE [LARGE SCALE GENOMIC DNA]</scope>
    <source>
        <strain evidence="1 2">DSM 23142</strain>
    </source>
</reference>
<dbReference type="RefSeq" id="WP_091485058.1">
    <property type="nucleotide sequence ID" value="NZ_LT629692.1"/>
</dbReference>
<keyword evidence="2" id="KW-1185">Reference proteome</keyword>
<evidence type="ECO:0000313" key="2">
    <source>
        <dbReference type="Proteomes" id="UP000199009"/>
    </source>
</evidence>
<name>A0A1G7TWP1_9MICO</name>
<dbReference type="Proteomes" id="UP000199009">
    <property type="component" value="Chromosome I"/>
</dbReference>
<organism evidence="1 2">
    <name type="scientific">Microbacterium pygmaeum</name>
    <dbReference type="NCBI Taxonomy" id="370764"/>
    <lineage>
        <taxon>Bacteria</taxon>
        <taxon>Bacillati</taxon>
        <taxon>Actinomycetota</taxon>
        <taxon>Actinomycetes</taxon>
        <taxon>Micrococcales</taxon>
        <taxon>Microbacteriaceae</taxon>
        <taxon>Microbacterium</taxon>
    </lineage>
</organism>
<gene>
    <name evidence="1" type="ORF">SAMN04489810_0183</name>
</gene>
<dbReference type="AlphaFoldDB" id="A0A1G7TWP1"/>
<accession>A0A1G7TWP1</accession>
<proteinExistence type="predicted"/>